<dbReference type="GO" id="GO:0004540">
    <property type="term" value="F:RNA nuclease activity"/>
    <property type="evidence" value="ECO:0007669"/>
    <property type="project" value="InterPro"/>
</dbReference>
<dbReference type="Pfam" id="PF01936">
    <property type="entry name" value="NYN"/>
    <property type="match status" value="1"/>
</dbReference>
<dbReference type="Proteomes" id="UP000178099">
    <property type="component" value="Unassembled WGS sequence"/>
</dbReference>
<comment type="caution">
    <text evidence="2">The sequence shown here is derived from an EMBL/GenBank/DDBJ whole genome shotgun (WGS) entry which is preliminary data.</text>
</comment>
<dbReference type="EMBL" id="MHLN01000003">
    <property type="protein sequence ID" value="OGZ12596.1"/>
    <property type="molecule type" value="Genomic_DNA"/>
</dbReference>
<sequence length="216" mass="25023">MKKYAFIDVPNTNGTTKGCLSFSINWSSLYSFLKNEKWNCADVFFYKGYRGEKEKNQLQKLEDDVGYKVRTKLTHIHPNQDKDSLIKCGSCGIEFSYKQTIKGNQKSNCDVELTTDALNTLLAGDEALFFTGDGDFAYLVEDLINKGITVILISSYRKDQNGNKRFSTRLKEILRREEKSDKRVRFIHIDNWKREILKEDFSTDAESSQKENRHEA</sequence>
<proteinExistence type="predicted"/>
<evidence type="ECO:0000259" key="1">
    <source>
        <dbReference type="Pfam" id="PF01936"/>
    </source>
</evidence>
<protein>
    <recommendedName>
        <fullName evidence="1">NYN domain-containing protein</fullName>
    </recommendedName>
</protein>
<name>A0A1G2DG90_9BACT</name>
<feature type="domain" description="NYN" evidence="1">
    <location>
        <begin position="6"/>
        <end position="157"/>
    </location>
</feature>
<dbReference type="InterPro" id="IPR021139">
    <property type="entry name" value="NYN"/>
</dbReference>
<gene>
    <name evidence="2" type="ORF">A3D67_04290</name>
</gene>
<dbReference type="InterPro" id="IPR047140">
    <property type="entry name" value="LabA"/>
</dbReference>
<dbReference type="Gene3D" id="3.40.50.1010">
    <property type="entry name" value="5'-nuclease"/>
    <property type="match status" value="1"/>
</dbReference>
<dbReference type="PANTHER" id="PTHR35458:SF2">
    <property type="entry name" value="SLR0755 PROTEIN"/>
    <property type="match status" value="1"/>
</dbReference>
<evidence type="ECO:0000313" key="3">
    <source>
        <dbReference type="Proteomes" id="UP000178099"/>
    </source>
</evidence>
<dbReference type="PANTHER" id="PTHR35458">
    <property type="entry name" value="SLR0755 PROTEIN"/>
    <property type="match status" value="1"/>
</dbReference>
<dbReference type="AlphaFoldDB" id="A0A1G2DG90"/>
<reference evidence="2 3" key="1">
    <citation type="journal article" date="2016" name="Nat. Commun.">
        <title>Thousands of microbial genomes shed light on interconnected biogeochemical processes in an aquifer system.</title>
        <authorList>
            <person name="Anantharaman K."/>
            <person name="Brown C.T."/>
            <person name="Hug L.A."/>
            <person name="Sharon I."/>
            <person name="Castelle C.J."/>
            <person name="Probst A.J."/>
            <person name="Thomas B.C."/>
            <person name="Singh A."/>
            <person name="Wilkins M.J."/>
            <person name="Karaoz U."/>
            <person name="Brodie E.L."/>
            <person name="Williams K.H."/>
            <person name="Hubbard S.S."/>
            <person name="Banfield J.F."/>
        </authorList>
    </citation>
    <scope>NUCLEOTIDE SEQUENCE [LARGE SCALE GENOMIC DNA]</scope>
</reference>
<evidence type="ECO:0000313" key="2">
    <source>
        <dbReference type="EMBL" id="OGZ12596.1"/>
    </source>
</evidence>
<organism evidence="2 3">
    <name type="scientific">Candidatus Lloydbacteria bacterium RIFCSPHIGHO2_02_FULL_51_22</name>
    <dbReference type="NCBI Taxonomy" id="1798663"/>
    <lineage>
        <taxon>Bacteria</taxon>
        <taxon>Candidatus Lloydiibacteriota</taxon>
    </lineage>
</organism>
<accession>A0A1G2DG90</accession>